<comment type="caution">
    <text evidence="1">The sequence shown here is derived from an EMBL/GenBank/DDBJ whole genome shotgun (WGS) entry which is preliminary data.</text>
</comment>
<protein>
    <recommendedName>
        <fullName evidence="2">Immunity protein 26 of polymorphic toxin system</fullName>
    </recommendedName>
</protein>
<gene>
    <name evidence="1" type="ORF">HMPREF9726_02198</name>
</gene>
<accession>A0A0E2E1H5</accession>
<dbReference type="RefSeq" id="WP_002685614.1">
    <property type="nucleotide sequence ID" value="NZ_CM001795.1"/>
</dbReference>
<dbReference type="PATRIC" id="fig|999432.5.peg.2283"/>
<evidence type="ECO:0000313" key="1">
    <source>
        <dbReference type="EMBL" id="EMB30513.1"/>
    </source>
</evidence>
<name>A0A0E2E1H5_TREDN</name>
<dbReference type="Proteomes" id="UP000011705">
    <property type="component" value="Chromosome"/>
</dbReference>
<dbReference type="EMBL" id="AGDV01000021">
    <property type="protein sequence ID" value="EMB30513.1"/>
    <property type="molecule type" value="Genomic_DNA"/>
</dbReference>
<organism evidence="1">
    <name type="scientific">Treponema denticola H-22</name>
    <dbReference type="NCBI Taxonomy" id="999432"/>
    <lineage>
        <taxon>Bacteria</taxon>
        <taxon>Pseudomonadati</taxon>
        <taxon>Spirochaetota</taxon>
        <taxon>Spirochaetia</taxon>
        <taxon>Spirochaetales</taxon>
        <taxon>Treponemataceae</taxon>
        <taxon>Treponema</taxon>
    </lineage>
</organism>
<dbReference type="InterPro" id="IPR029278">
    <property type="entry name" value="Imm26"/>
</dbReference>
<dbReference type="HOGENOM" id="CLU_059901_0_0_12"/>
<reference evidence="1" key="1">
    <citation type="submission" date="2012-01" db="EMBL/GenBank/DDBJ databases">
        <title>The Genome Sequence of Treponema denticola H-22.</title>
        <authorList>
            <consortium name="The Broad Institute Genome Sequencing Platform"/>
            <person name="Earl A."/>
            <person name="Ward D."/>
            <person name="Feldgarden M."/>
            <person name="Gevers D."/>
            <person name="Blanton J.M."/>
            <person name="Fenno C.J."/>
            <person name="Baranova O.V."/>
            <person name="Mathney J."/>
            <person name="Dewhirst F.E."/>
            <person name="Izard J."/>
            <person name="Young S.K."/>
            <person name="Zeng Q."/>
            <person name="Gargeya S."/>
            <person name="Fitzgerald M."/>
            <person name="Haas B."/>
            <person name="Abouelleil A."/>
            <person name="Alvarado L."/>
            <person name="Arachchi H.M."/>
            <person name="Berlin A."/>
            <person name="Chapman S.B."/>
            <person name="Gearin G."/>
            <person name="Goldberg J."/>
            <person name="Griggs A."/>
            <person name="Gujja S."/>
            <person name="Hansen M."/>
            <person name="Heiman D."/>
            <person name="Howarth C."/>
            <person name="Larimer J."/>
            <person name="Lui A."/>
            <person name="MacDonald P.J.P."/>
            <person name="McCowen C."/>
            <person name="Montmayeur A."/>
            <person name="Murphy C."/>
            <person name="Neiman D."/>
            <person name="Pearson M."/>
            <person name="Priest M."/>
            <person name="Roberts A."/>
            <person name="Saif S."/>
            <person name="Shea T."/>
            <person name="Sisk P."/>
            <person name="Stolte C."/>
            <person name="Sykes S."/>
            <person name="Wortman J."/>
            <person name="Nusbaum C."/>
            <person name="Birren B."/>
        </authorList>
    </citation>
    <scope>NUCLEOTIDE SEQUENCE [LARGE SCALE GENOMIC DNA]</scope>
    <source>
        <strain evidence="1">H-22</strain>
    </source>
</reference>
<evidence type="ECO:0008006" key="2">
    <source>
        <dbReference type="Google" id="ProtNLM"/>
    </source>
</evidence>
<proteinExistence type="predicted"/>
<dbReference type="Pfam" id="PF15428">
    <property type="entry name" value="Imm26"/>
    <property type="match status" value="1"/>
</dbReference>
<sequence>MTKQFILTNEQRKYLGLNPIEDHWEVMDIKGTLYYFDGDVIKKEISASDSEGEAFYYRESELDIETAENRTIVLPKTAKGKPKKLNFTATQSFRGIGLYFSFGSRYVCIGNYTTQKTYYSERLEESKVSALNSWIEKWIKETSKEDLADLENFKNEKREHQKYREGDIFAFKIGRRQYGFGKILIDIVKLRKTPEFKKNKNYGLNNLMGTALIVKVYHKISDSINIDLDELEKNLSLPAQPLMDNNIYYGEYKIIGNRKVTYQDLNDAPISTSESINYQDRDIAYLQYGLIYKEMSLKEYALYEDEDWYHKNYRAELIGCFLEIDKLEECIKAKSNTPFYPAAGGSLNNPANKKDKNAIFKVFGLDGDLDYEGNLKLSHEN</sequence>
<dbReference type="AlphaFoldDB" id="A0A0E2E1H5"/>